<name>A0A6J4NW04_9CHLR</name>
<dbReference type="AlphaFoldDB" id="A0A6J4NW04"/>
<keyword evidence="1" id="KW-1133">Transmembrane helix</keyword>
<accession>A0A6J4NW04</accession>
<evidence type="ECO:0000313" key="2">
    <source>
        <dbReference type="EMBL" id="CAA9394057.1"/>
    </source>
</evidence>
<keyword evidence="1" id="KW-0812">Transmembrane</keyword>
<feature type="transmembrane region" description="Helical" evidence="1">
    <location>
        <begin position="56"/>
        <end position="77"/>
    </location>
</feature>
<gene>
    <name evidence="2" type="ORF">AVDCRST_MAG93-9874</name>
</gene>
<evidence type="ECO:0000256" key="1">
    <source>
        <dbReference type="SAM" id="Phobius"/>
    </source>
</evidence>
<proteinExistence type="predicted"/>
<reference evidence="2" key="1">
    <citation type="submission" date="2020-02" db="EMBL/GenBank/DDBJ databases">
        <authorList>
            <person name="Meier V. D."/>
        </authorList>
    </citation>
    <scope>NUCLEOTIDE SEQUENCE</scope>
    <source>
        <strain evidence="2">AVDCRST_MAG93</strain>
    </source>
</reference>
<organism evidence="2">
    <name type="scientific">uncultured Chloroflexia bacterium</name>
    <dbReference type="NCBI Taxonomy" id="1672391"/>
    <lineage>
        <taxon>Bacteria</taxon>
        <taxon>Bacillati</taxon>
        <taxon>Chloroflexota</taxon>
        <taxon>Chloroflexia</taxon>
        <taxon>environmental samples</taxon>
    </lineage>
</organism>
<keyword evidence="1" id="KW-0472">Membrane</keyword>
<dbReference type="EMBL" id="CADCTR010003315">
    <property type="protein sequence ID" value="CAA9394057.1"/>
    <property type="molecule type" value="Genomic_DNA"/>
</dbReference>
<sequence>MAQPTQAHNSVSVTVWNEPEISNARQAVTAEVTAAVRRVVAECSNLFDTYAYRLRFSGQFVLIAAVAVAVSSEGFSLPKWAGRTRTRSRGES</sequence>
<protein>
    <submittedName>
        <fullName evidence="2">Uncharacterized protein</fullName>
    </submittedName>
</protein>